<dbReference type="RefSeq" id="WP_157303468.1">
    <property type="nucleotide sequence ID" value="NZ_BAAAZB010000018.1"/>
</dbReference>
<name>A0A6N8JJQ1_9BACT</name>
<protein>
    <submittedName>
        <fullName evidence="1">Uncharacterized protein</fullName>
    </submittedName>
</protein>
<dbReference type="AlphaFoldDB" id="A0A6N8JJQ1"/>
<dbReference type="OrthoDB" id="658352at2"/>
<dbReference type="EMBL" id="WRXO01000012">
    <property type="protein sequence ID" value="MVT44681.1"/>
    <property type="molecule type" value="Genomic_DNA"/>
</dbReference>
<evidence type="ECO:0000313" key="1">
    <source>
        <dbReference type="EMBL" id="MVT44681.1"/>
    </source>
</evidence>
<dbReference type="Proteomes" id="UP000468388">
    <property type="component" value="Unassembled WGS sequence"/>
</dbReference>
<gene>
    <name evidence="1" type="ORF">GO495_29075</name>
</gene>
<sequence>MTEQLADLLAAFTKQSNKELSEYFFDNAEKIDSLIQLYTHFNQQTTQLQVKRIRELKRIVQTLTGDYDWQSPEGLELQYSQYNVELPVILLEGGFESTKGNALGKFVVRITTRTIQAWNYYEDQLMQDFPAIEPIIAGDKTTLIVNTINGNDETKILGALMTIHTYLVMLTNKTVRLSRAIHIK</sequence>
<evidence type="ECO:0000313" key="2">
    <source>
        <dbReference type="Proteomes" id="UP000468388"/>
    </source>
</evidence>
<organism evidence="1 2">
    <name type="scientific">Chitinophaga oryziterrae</name>
    <dbReference type="NCBI Taxonomy" id="1031224"/>
    <lineage>
        <taxon>Bacteria</taxon>
        <taxon>Pseudomonadati</taxon>
        <taxon>Bacteroidota</taxon>
        <taxon>Chitinophagia</taxon>
        <taxon>Chitinophagales</taxon>
        <taxon>Chitinophagaceae</taxon>
        <taxon>Chitinophaga</taxon>
    </lineage>
</organism>
<accession>A0A6N8JJQ1</accession>
<reference evidence="1 2" key="1">
    <citation type="submission" date="2019-12" db="EMBL/GenBank/DDBJ databases">
        <title>The draft genomic sequence of strain Chitinophaga oryziterrae JCM 16595.</title>
        <authorList>
            <person name="Zhang X."/>
        </authorList>
    </citation>
    <scope>NUCLEOTIDE SEQUENCE [LARGE SCALE GENOMIC DNA]</scope>
    <source>
        <strain evidence="1 2">JCM 16595</strain>
    </source>
</reference>
<proteinExistence type="predicted"/>
<comment type="caution">
    <text evidence="1">The sequence shown here is derived from an EMBL/GenBank/DDBJ whole genome shotgun (WGS) entry which is preliminary data.</text>
</comment>
<keyword evidence="2" id="KW-1185">Reference proteome</keyword>